<dbReference type="AlphaFoldDB" id="A0AAE3DZJ0"/>
<comment type="caution">
    <text evidence="1">The sequence shown here is derived from an EMBL/GenBank/DDBJ whole genome shotgun (WGS) entry which is preliminary data.</text>
</comment>
<accession>A0AAE3DZJ0</accession>
<keyword evidence="2" id="KW-1185">Reference proteome</keyword>
<dbReference type="RefSeq" id="WP_118445925.1">
    <property type="nucleotide sequence ID" value="NZ_JAJEQM010000010.1"/>
</dbReference>
<reference evidence="1 2" key="1">
    <citation type="submission" date="2021-10" db="EMBL/GenBank/DDBJ databases">
        <title>Anaerobic single-cell dispensing facilitates the cultivation of human gut bacteria.</title>
        <authorList>
            <person name="Afrizal A."/>
        </authorList>
    </citation>
    <scope>NUCLEOTIDE SEQUENCE [LARGE SCALE GENOMIC DNA]</scope>
    <source>
        <strain evidence="1 2">CLA-AA-H232</strain>
    </source>
</reference>
<protein>
    <submittedName>
        <fullName evidence="1">Uncharacterized protein</fullName>
    </submittedName>
</protein>
<dbReference type="Proteomes" id="UP001198242">
    <property type="component" value="Unassembled WGS sequence"/>
</dbReference>
<sequence>MRYTALKSCRIGGKNYNKGDIIQPDELSAYEGLKLVRYGILCELPINAEEMVEPIQFVVSIPILSQDGKSINCTADDVTEIFRVLQMSATDAAEYIKNINSDSVCDVLGAVDTRKTVLAAISKHTTEQEEDSGGDE</sequence>
<gene>
    <name evidence="1" type="ORF">LKE05_08115</name>
</gene>
<evidence type="ECO:0000313" key="2">
    <source>
        <dbReference type="Proteomes" id="UP001198242"/>
    </source>
</evidence>
<name>A0AAE3DZJ0_9FIRM</name>
<proteinExistence type="predicted"/>
<dbReference type="EMBL" id="JAJEQM010000010">
    <property type="protein sequence ID" value="MCC2210752.1"/>
    <property type="molecule type" value="Genomic_DNA"/>
</dbReference>
<evidence type="ECO:0000313" key="1">
    <source>
        <dbReference type="EMBL" id="MCC2210752.1"/>
    </source>
</evidence>
<organism evidence="1 2">
    <name type="scientific">Hominilimicola fabiformis</name>
    <dbReference type="NCBI Taxonomy" id="2885356"/>
    <lineage>
        <taxon>Bacteria</taxon>
        <taxon>Bacillati</taxon>
        <taxon>Bacillota</taxon>
        <taxon>Clostridia</taxon>
        <taxon>Eubacteriales</taxon>
        <taxon>Oscillospiraceae</taxon>
        <taxon>Hominilimicola</taxon>
    </lineage>
</organism>